<proteinExistence type="predicted"/>
<dbReference type="Gene3D" id="3.30.70.270">
    <property type="match status" value="1"/>
</dbReference>
<dbReference type="EMBL" id="CP043311">
    <property type="protein sequence ID" value="QEY64668.1"/>
    <property type="molecule type" value="Genomic_DNA"/>
</dbReference>
<dbReference type="NCBIfam" id="TIGR00254">
    <property type="entry name" value="GGDEF"/>
    <property type="match status" value="1"/>
</dbReference>
<dbReference type="FunFam" id="3.30.70.270:FF:000001">
    <property type="entry name" value="Diguanylate cyclase domain protein"/>
    <property type="match status" value="1"/>
</dbReference>
<dbReference type="RefSeq" id="WP_151136505.1">
    <property type="nucleotide sequence ID" value="NZ_CP043311.1"/>
</dbReference>
<feature type="transmembrane region" description="Helical" evidence="5">
    <location>
        <begin position="148"/>
        <end position="169"/>
    </location>
</feature>
<evidence type="ECO:0000256" key="2">
    <source>
        <dbReference type="ARBA" id="ARBA00004533"/>
    </source>
</evidence>
<keyword evidence="8" id="KW-1185">Reference proteome</keyword>
<accession>A0A5J6QPD6</accession>
<evidence type="ECO:0000313" key="8">
    <source>
        <dbReference type="Proteomes" id="UP000327179"/>
    </source>
</evidence>
<dbReference type="InterPro" id="IPR050469">
    <property type="entry name" value="Diguanylate_Cyclase"/>
</dbReference>
<dbReference type="Proteomes" id="UP000327179">
    <property type="component" value="Chromosome"/>
</dbReference>
<evidence type="ECO:0000256" key="4">
    <source>
        <dbReference type="ARBA" id="ARBA00034247"/>
    </source>
</evidence>
<keyword evidence="5" id="KW-1133">Transmembrane helix</keyword>
<dbReference type="GO" id="GO:0052621">
    <property type="term" value="F:diguanylate cyclase activity"/>
    <property type="evidence" value="ECO:0007669"/>
    <property type="project" value="UniProtKB-EC"/>
</dbReference>
<dbReference type="PANTHER" id="PTHR45138">
    <property type="entry name" value="REGULATORY COMPONENTS OF SENSORY TRANSDUCTION SYSTEM"/>
    <property type="match status" value="1"/>
</dbReference>
<feature type="transmembrane region" description="Helical" evidence="5">
    <location>
        <begin position="93"/>
        <end position="112"/>
    </location>
</feature>
<sequence length="384" mass="42162">MQLNVPTLVLVDIYILALVGILMLHAWRRGRREPTLGYLSAALLLGVLGTVLGSLRGMGVDYLPLVIGNVVLHISAAMTWTTMRVFAGRQPHVPGICAGAVIWTVLCLNPAFYESLTVRIAVSSLITVCYTGLSAYELWRSRQSLEVAYLPALALTLFHMGFYCVRIIVDRGMPFDAAVASSGQGTNFFSLLVFETLLYAIGISFVTLSMVKERAELKFRAAAYCDPLTGVGNRRAFMTTGEYLLESCEHRGEPVALLLCDLDHFKRLNDNYGHASGDEALVAFTRIAVGSMRKQDVFGRIGGEEFACLLADADDEAGAQVAERIRREFAELPFQEPGELSVSIGIVSSREAGYDLFRLLSLADDALYAAKDKGRNRIQRYPAD</sequence>
<dbReference type="KEGG" id="plal:FXN65_22320"/>
<evidence type="ECO:0000256" key="5">
    <source>
        <dbReference type="SAM" id="Phobius"/>
    </source>
</evidence>
<dbReference type="GO" id="GO:0005886">
    <property type="term" value="C:plasma membrane"/>
    <property type="evidence" value="ECO:0007669"/>
    <property type="project" value="UniProtKB-SubCell"/>
</dbReference>
<reference evidence="7 8" key="1">
    <citation type="submission" date="2019-08" db="EMBL/GenBank/DDBJ databases">
        <title>Whole-genome Sequencing of e-waste polymer degrading bacterium Pseudomonas sp. strain PE08.</title>
        <authorList>
            <person name="Kirdat K."/>
            <person name="Debbarma P."/>
            <person name="Narawade N."/>
            <person name="Suyal D."/>
            <person name="Thorat V."/>
            <person name="Shouche Y."/>
            <person name="Goel R."/>
            <person name="Yadav A."/>
        </authorList>
    </citation>
    <scope>NUCLEOTIDE SEQUENCE [LARGE SCALE GENOMIC DNA]</scope>
    <source>
        <strain evidence="7 8">PE08</strain>
    </source>
</reference>
<comment type="catalytic activity">
    <reaction evidence="4">
        <text>2 GTP = 3',3'-c-di-GMP + 2 diphosphate</text>
        <dbReference type="Rhea" id="RHEA:24898"/>
        <dbReference type="ChEBI" id="CHEBI:33019"/>
        <dbReference type="ChEBI" id="CHEBI:37565"/>
        <dbReference type="ChEBI" id="CHEBI:58805"/>
        <dbReference type="EC" id="2.7.7.65"/>
    </reaction>
</comment>
<protein>
    <recommendedName>
        <fullName evidence="3">diguanylate cyclase</fullName>
        <ecNumber evidence="3">2.7.7.65</ecNumber>
    </recommendedName>
</protein>
<dbReference type="Pfam" id="PF00990">
    <property type="entry name" value="GGDEF"/>
    <property type="match status" value="1"/>
</dbReference>
<feature type="transmembrane region" description="Helical" evidence="5">
    <location>
        <begin position="62"/>
        <end position="81"/>
    </location>
</feature>
<evidence type="ECO:0000313" key="7">
    <source>
        <dbReference type="EMBL" id="QEY64668.1"/>
    </source>
</evidence>
<dbReference type="InterPro" id="IPR000160">
    <property type="entry name" value="GGDEF_dom"/>
</dbReference>
<dbReference type="AlphaFoldDB" id="A0A5J6QPD6"/>
<dbReference type="PROSITE" id="PS50887">
    <property type="entry name" value="GGDEF"/>
    <property type="match status" value="1"/>
</dbReference>
<feature type="transmembrane region" description="Helical" evidence="5">
    <location>
        <begin position="36"/>
        <end position="56"/>
    </location>
</feature>
<dbReference type="PANTHER" id="PTHR45138:SF9">
    <property type="entry name" value="DIGUANYLATE CYCLASE DGCM-RELATED"/>
    <property type="match status" value="1"/>
</dbReference>
<dbReference type="SUPFAM" id="SSF55073">
    <property type="entry name" value="Nucleotide cyclase"/>
    <property type="match status" value="1"/>
</dbReference>
<dbReference type="InterPro" id="IPR043128">
    <property type="entry name" value="Rev_trsase/Diguanyl_cyclase"/>
</dbReference>
<evidence type="ECO:0000256" key="3">
    <source>
        <dbReference type="ARBA" id="ARBA00012528"/>
    </source>
</evidence>
<evidence type="ECO:0000256" key="1">
    <source>
        <dbReference type="ARBA" id="ARBA00001946"/>
    </source>
</evidence>
<dbReference type="GO" id="GO:1902201">
    <property type="term" value="P:negative regulation of bacterial-type flagellum-dependent cell motility"/>
    <property type="evidence" value="ECO:0007669"/>
    <property type="project" value="TreeGrafter"/>
</dbReference>
<keyword evidence="5" id="KW-0812">Transmembrane</keyword>
<dbReference type="CDD" id="cd01949">
    <property type="entry name" value="GGDEF"/>
    <property type="match status" value="1"/>
</dbReference>
<feature type="transmembrane region" description="Helical" evidence="5">
    <location>
        <begin position="6"/>
        <end position="24"/>
    </location>
</feature>
<organism evidence="7 8">
    <name type="scientific">Metapseudomonas lalkuanensis</name>
    <dbReference type="NCBI Taxonomy" id="2604832"/>
    <lineage>
        <taxon>Bacteria</taxon>
        <taxon>Pseudomonadati</taxon>
        <taxon>Pseudomonadota</taxon>
        <taxon>Gammaproteobacteria</taxon>
        <taxon>Pseudomonadales</taxon>
        <taxon>Pseudomonadaceae</taxon>
        <taxon>Metapseudomonas</taxon>
    </lineage>
</organism>
<feature type="transmembrane region" description="Helical" evidence="5">
    <location>
        <begin position="189"/>
        <end position="211"/>
    </location>
</feature>
<name>A0A5J6QPD6_9GAMM</name>
<comment type="cofactor">
    <cofactor evidence="1">
        <name>Mg(2+)</name>
        <dbReference type="ChEBI" id="CHEBI:18420"/>
    </cofactor>
</comment>
<comment type="subcellular location">
    <subcellularLocation>
        <location evidence="2">Cell inner membrane</location>
    </subcellularLocation>
</comment>
<feature type="domain" description="GGDEF" evidence="6">
    <location>
        <begin position="253"/>
        <end position="383"/>
    </location>
</feature>
<dbReference type="EC" id="2.7.7.65" evidence="3"/>
<dbReference type="SMART" id="SM00267">
    <property type="entry name" value="GGDEF"/>
    <property type="match status" value="1"/>
</dbReference>
<feature type="transmembrane region" description="Helical" evidence="5">
    <location>
        <begin position="118"/>
        <end position="136"/>
    </location>
</feature>
<dbReference type="GO" id="GO:0043709">
    <property type="term" value="P:cell adhesion involved in single-species biofilm formation"/>
    <property type="evidence" value="ECO:0007669"/>
    <property type="project" value="TreeGrafter"/>
</dbReference>
<dbReference type="InterPro" id="IPR029787">
    <property type="entry name" value="Nucleotide_cyclase"/>
</dbReference>
<keyword evidence="5" id="KW-0472">Membrane</keyword>
<evidence type="ECO:0000259" key="6">
    <source>
        <dbReference type="PROSITE" id="PS50887"/>
    </source>
</evidence>
<gene>
    <name evidence="7" type="ORF">FXN65_22320</name>
</gene>